<feature type="transmembrane region" description="Helical" evidence="6">
    <location>
        <begin position="347"/>
        <end position="372"/>
    </location>
</feature>
<keyword evidence="4 6" id="KW-0472">Membrane</keyword>
<evidence type="ECO:0000256" key="1">
    <source>
        <dbReference type="ARBA" id="ARBA00004141"/>
    </source>
</evidence>
<dbReference type="PANTHER" id="PTHR22950">
    <property type="entry name" value="AMINO ACID TRANSPORTER"/>
    <property type="match status" value="1"/>
</dbReference>
<organism evidence="8 9">
    <name type="scientific">Aphanomyces euteiches</name>
    <dbReference type="NCBI Taxonomy" id="100861"/>
    <lineage>
        <taxon>Eukaryota</taxon>
        <taxon>Sar</taxon>
        <taxon>Stramenopiles</taxon>
        <taxon>Oomycota</taxon>
        <taxon>Saprolegniomycetes</taxon>
        <taxon>Saprolegniales</taxon>
        <taxon>Verrucalvaceae</taxon>
        <taxon>Aphanomyces</taxon>
    </lineage>
</organism>
<feature type="transmembrane region" description="Helical" evidence="6">
    <location>
        <begin position="269"/>
        <end position="295"/>
    </location>
</feature>
<keyword evidence="9" id="KW-1185">Reference proteome</keyword>
<evidence type="ECO:0000259" key="7">
    <source>
        <dbReference type="Pfam" id="PF01490"/>
    </source>
</evidence>
<keyword evidence="3 6" id="KW-1133">Transmembrane helix</keyword>
<evidence type="ECO:0000256" key="6">
    <source>
        <dbReference type="SAM" id="Phobius"/>
    </source>
</evidence>
<evidence type="ECO:0000256" key="2">
    <source>
        <dbReference type="ARBA" id="ARBA00022692"/>
    </source>
</evidence>
<comment type="caution">
    <text evidence="8">The sequence shown here is derived from an EMBL/GenBank/DDBJ whole genome shotgun (WGS) entry which is preliminary data.</text>
</comment>
<proteinExistence type="predicted"/>
<protein>
    <recommendedName>
        <fullName evidence="7">Amino acid transporter transmembrane domain-containing protein</fullName>
    </recommendedName>
</protein>
<feature type="region of interest" description="Disordered" evidence="5">
    <location>
        <begin position="1"/>
        <end position="30"/>
    </location>
</feature>
<gene>
    <name evidence="8" type="ORF">Ae201684_001320</name>
</gene>
<dbReference type="PANTHER" id="PTHR22950:SF666">
    <property type="entry name" value="VACUOLAR AMINO ACID TRANSPORTER 4"/>
    <property type="match status" value="1"/>
</dbReference>
<dbReference type="Pfam" id="PF01490">
    <property type="entry name" value="Aa_trans"/>
    <property type="match status" value="1"/>
</dbReference>
<dbReference type="VEuPathDB" id="FungiDB:AeMF1_016881"/>
<feature type="domain" description="Amino acid transporter transmembrane" evidence="7">
    <location>
        <begin position="135"/>
        <end position="513"/>
    </location>
</feature>
<name>A0A6G0XU63_9STRA</name>
<accession>A0A6G0XU63</accession>
<sequence length="519" mass="57575">MSTSPTEIPPPLRSDSLKRVTSEPGPTVSEEDKVIDISEGPMAFRKAHLRMNNLPPMSPAVRATIEENVRSVYNPFISSMLSQSSDRYENLTNAQRIENFLNTPGPFTGRRSVQTISATELTPLTAARKEAMSKETTLGQALLALLKAFVGTGILFLPQGFKSGGIIFSPVLLAFVAALTLYSMFRLLACREYVGGSYAHIGEVAFGIWGGRMVQISIVLMQFGFCCSYIIFVAENMMEVLAFFGITVSTSAVILIQTLVYIPLSWIRYISYFSISNLIADAFILYGVVFILGSSFTSIATEGIKPVEYFNPQDYSIFIGTAVFTFEGIGLVIPTQASLTKDRQKQFPALLVKTVFGLLVFYCVFAAVNYMALGDPIQPLVLSSFPRNGWTISVQFGWSFAQLLSYPLFLFPAVKIIEDLLQLPRRSSGQKVQKNFVRAVIVIITVMIAYFGQQRLDLFVSIVGAFCCVPLSFVYPPLFYQKVMPQSSFFYKLVDWSVVAIGVGTFVFVTATNIQKWQE</sequence>
<evidence type="ECO:0000256" key="5">
    <source>
        <dbReference type="SAM" id="MobiDB-lite"/>
    </source>
</evidence>
<feature type="transmembrane region" description="Helical" evidence="6">
    <location>
        <begin position="392"/>
        <end position="414"/>
    </location>
</feature>
<dbReference type="InterPro" id="IPR013057">
    <property type="entry name" value="AA_transpt_TM"/>
</dbReference>
<evidence type="ECO:0000256" key="4">
    <source>
        <dbReference type="ARBA" id="ARBA00023136"/>
    </source>
</evidence>
<dbReference type="Gene3D" id="1.20.1740.10">
    <property type="entry name" value="Amino acid/polyamine transporter I"/>
    <property type="match status" value="1"/>
</dbReference>
<feature type="transmembrane region" description="Helical" evidence="6">
    <location>
        <begin position="435"/>
        <end position="452"/>
    </location>
</feature>
<evidence type="ECO:0000256" key="3">
    <source>
        <dbReference type="ARBA" id="ARBA00022989"/>
    </source>
</evidence>
<feature type="transmembrane region" description="Helical" evidence="6">
    <location>
        <begin position="163"/>
        <end position="182"/>
    </location>
</feature>
<dbReference type="AlphaFoldDB" id="A0A6G0XU63"/>
<dbReference type="GO" id="GO:0016020">
    <property type="term" value="C:membrane"/>
    <property type="evidence" value="ECO:0007669"/>
    <property type="project" value="UniProtKB-SubCell"/>
</dbReference>
<dbReference type="GO" id="GO:0015179">
    <property type="term" value="F:L-amino acid transmembrane transporter activity"/>
    <property type="evidence" value="ECO:0007669"/>
    <property type="project" value="TreeGrafter"/>
</dbReference>
<evidence type="ECO:0000313" key="9">
    <source>
        <dbReference type="Proteomes" id="UP000481153"/>
    </source>
</evidence>
<feature type="transmembrane region" description="Helical" evidence="6">
    <location>
        <begin position="138"/>
        <end position="157"/>
    </location>
</feature>
<evidence type="ECO:0000313" key="8">
    <source>
        <dbReference type="EMBL" id="KAF0744179.1"/>
    </source>
</evidence>
<feature type="transmembrane region" description="Helical" evidence="6">
    <location>
        <begin position="490"/>
        <end position="511"/>
    </location>
</feature>
<reference evidence="8 9" key="1">
    <citation type="submission" date="2019-07" db="EMBL/GenBank/DDBJ databases">
        <title>Genomics analysis of Aphanomyces spp. identifies a new class of oomycete effector associated with host adaptation.</title>
        <authorList>
            <person name="Gaulin E."/>
        </authorList>
    </citation>
    <scope>NUCLEOTIDE SEQUENCE [LARGE SCALE GENOMIC DNA]</scope>
    <source>
        <strain evidence="8 9">ATCC 201684</strain>
    </source>
</reference>
<dbReference type="EMBL" id="VJMJ01000010">
    <property type="protein sequence ID" value="KAF0744179.1"/>
    <property type="molecule type" value="Genomic_DNA"/>
</dbReference>
<keyword evidence="2 6" id="KW-0812">Transmembrane</keyword>
<feature type="transmembrane region" description="Helical" evidence="6">
    <location>
        <begin position="240"/>
        <end position="262"/>
    </location>
</feature>
<dbReference type="Proteomes" id="UP000481153">
    <property type="component" value="Unassembled WGS sequence"/>
</dbReference>
<feature type="transmembrane region" description="Helical" evidence="6">
    <location>
        <begin position="216"/>
        <end position="234"/>
    </location>
</feature>
<comment type="subcellular location">
    <subcellularLocation>
        <location evidence="1">Membrane</location>
        <topology evidence="1">Multi-pass membrane protein</topology>
    </subcellularLocation>
</comment>
<feature type="transmembrane region" description="Helical" evidence="6">
    <location>
        <begin position="315"/>
        <end position="335"/>
    </location>
</feature>
<feature type="transmembrane region" description="Helical" evidence="6">
    <location>
        <begin position="458"/>
        <end position="478"/>
    </location>
</feature>